<feature type="compositionally biased region" description="Basic and acidic residues" evidence="1">
    <location>
        <begin position="68"/>
        <end position="79"/>
    </location>
</feature>
<accession>A0A0N4Y2N4</accession>
<dbReference type="Proteomes" id="UP000271162">
    <property type="component" value="Unassembled WGS sequence"/>
</dbReference>
<evidence type="ECO:0000313" key="3">
    <source>
        <dbReference type="Proteomes" id="UP000271162"/>
    </source>
</evidence>
<gene>
    <name evidence="2" type="ORF">NBR_LOCUS9994</name>
</gene>
<organism evidence="4">
    <name type="scientific">Nippostrongylus brasiliensis</name>
    <name type="common">Rat hookworm</name>
    <dbReference type="NCBI Taxonomy" id="27835"/>
    <lineage>
        <taxon>Eukaryota</taxon>
        <taxon>Metazoa</taxon>
        <taxon>Ecdysozoa</taxon>
        <taxon>Nematoda</taxon>
        <taxon>Chromadorea</taxon>
        <taxon>Rhabditida</taxon>
        <taxon>Rhabditina</taxon>
        <taxon>Rhabditomorpha</taxon>
        <taxon>Strongyloidea</taxon>
        <taxon>Heligmosomidae</taxon>
        <taxon>Nippostrongylus</taxon>
    </lineage>
</organism>
<reference evidence="2 3" key="2">
    <citation type="submission" date="2018-11" db="EMBL/GenBank/DDBJ databases">
        <authorList>
            <consortium name="Pathogen Informatics"/>
        </authorList>
    </citation>
    <scope>NUCLEOTIDE SEQUENCE [LARGE SCALE GENOMIC DNA]</scope>
</reference>
<dbReference type="WBParaSite" id="NBR_0000999301-mRNA-1">
    <property type="protein sequence ID" value="NBR_0000999301-mRNA-1"/>
    <property type="gene ID" value="NBR_0000999301"/>
</dbReference>
<proteinExistence type="predicted"/>
<evidence type="ECO:0000313" key="2">
    <source>
        <dbReference type="EMBL" id="VDL73583.1"/>
    </source>
</evidence>
<reference evidence="4" key="1">
    <citation type="submission" date="2017-02" db="UniProtKB">
        <authorList>
            <consortium name="WormBaseParasite"/>
        </authorList>
    </citation>
    <scope>IDENTIFICATION</scope>
</reference>
<feature type="region of interest" description="Disordered" evidence="1">
    <location>
        <begin position="46"/>
        <end position="79"/>
    </location>
</feature>
<sequence>MDLKIEHLENKSNFEGYPFRGRVTRSKASFEDIPVWLFQLEYQMPEKKKRATVNAGPRRPPVKRVKPKKEPKAPKRDKPIIRKPYVRRAVKREPGEKFVTKRQLRSNASFDEVPIWAFEMEKKRNKKVATMPAEPVKVTSWCNLVKEEPQEPSELDVPQEPVRPQQVDIATSYLNVMAVKEEPEVEKEDPHVVVERILERISHYGPDVYRAHMPVNHYARWQVKFQKLRLSD</sequence>
<dbReference type="AlphaFoldDB" id="A0A0N4Y2N4"/>
<keyword evidence="3" id="KW-1185">Reference proteome</keyword>
<name>A0A0N4Y2N4_NIPBR</name>
<protein>
    <submittedName>
        <fullName evidence="4">Titin-like</fullName>
    </submittedName>
</protein>
<evidence type="ECO:0000256" key="1">
    <source>
        <dbReference type="SAM" id="MobiDB-lite"/>
    </source>
</evidence>
<dbReference type="EMBL" id="UYSL01020235">
    <property type="protein sequence ID" value="VDL73583.1"/>
    <property type="molecule type" value="Genomic_DNA"/>
</dbReference>
<evidence type="ECO:0000313" key="4">
    <source>
        <dbReference type="WBParaSite" id="NBR_0000999301-mRNA-1"/>
    </source>
</evidence>